<sequence>MLRKKVIFRTKFTVLFFYYKEDVFPKQNYLPLTLTKINRQALKSVKQASMDAITTA</sequence>
<dbReference type="AlphaFoldDB" id="A0A0A9FGU9"/>
<proteinExistence type="predicted"/>
<organism evidence="1">
    <name type="scientific">Arundo donax</name>
    <name type="common">Giant reed</name>
    <name type="synonym">Donax arundinaceus</name>
    <dbReference type="NCBI Taxonomy" id="35708"/>
    <lineage>
        <taxon>Eukaryota</taxon>
        <taxon>Viridiplantae</taxon>
        <taxon>Streptophyta</taxon>
        <taxon>Embryophyta</taxon>
        <taxon>Tracheophyta</taxon>
        <taxon>Spermatophyta</taxon>
        <taxon>Magnoliopsida</taxon>
        <taxon>Liliopsida</taxon>
        <taxon>Poales</taxon>
        <taxon>Poaceae</taxon>
        <taxon>PACMAD clade</taxon>
        <taxon>Arundinoideae</taxon>
        <taxon>Arundineae</taxon>
        <taxon>Arundo</taxon>
    </lineage>
</organism>
<name>A0A0A9FGU9_ARUDO</name>
<protein>
    <submittedName>
        <fullName evidence="1">Uncharacterized protein</fullName>
    </submittedName>
</protein>
<dbReference type="EMBL" id="GBRH01186349">
    <property type="protein sequence ID" value="JAE11547.1"/>
    <property type="molecule type" value="Transcribed_RNA"/>
</dbReference>
<reference evidence="1" key="1">
    <citation type="submission" date="2014-09" db="EMBL/GenBank/DDBJ databases">
        <authorList>
            <person name="Magalhaes I.L.F."/>
            <person name="Oliveira U."/>
            <person name="Santos F.R."/>
            <person name="Vidigal T.H.D.A."/>
            <person name="Brescovit A.D."/>
            <person name="Santos A.J."/>
        </authorList>
    </citation>
    <scope>NUCLEOTIDE SEQUENCE</scope>
    <source>
        <tissue evidence="1">Shoot tissue taken approximately 20 cm above the soil surface</tissue>
    </source>
</reference>
<reference evidence="1" key="2">
    <citation type="journal article" date="2015" name="Data Brief">
        <title>Shoot transcriptome of the giant reed, Arundo donax.</title>
        <authorList>
            <person name="Barrero R.A."/>
            <person name="Guerrero F.D."/>
            <person name="Moolhuijzen P."/>
            <person name="Goolsby J.A."/>
            <person name="Tidwell J."/>
            <person name="Bellgard S.E."/>
            <person name="Bellgard M.I."/>
        </authorList>
    </citation>
    <scope>NUCLEOTIDE SEQUENCE</scope>
    <source>
        <tissue evidence="1">Shoot tissue taken approximately 20 cm above the soil surface</tissue>
    </source>
</reference>
<accession>A0A0A9FGU9</accession>
<evidence type="ECO:0000313" key="1">
    <source>
        <dbReference type="EMBL" id="JAE11547.1"/>
    </source>
</evidence>